<feature type="compositionally biased region" description="Pro residues" evidence="1">
    <location>
        <begin position="651"/>
        <end position="660"/>
    </location>
</feature>
<feature type="region of interest" description="Disordered" evidence="1">
    <location>
        <begin position="617"/>
        <end position="711"/>
    </location>
</feature>
<evidence type="ECO:0000259" key="2">
    <source>
        <dbReference type="Pfam" id="PF21050"/>
    </source>
</evidence>
<feature type="domain" description="LisH" evidence="2">
    <location>
        <begin position="343"/>
        <end position="460"/>
    </location>
</feature>
<dbReference type="WBParaSite" id="ACRNAN_scaffold1331.g9620.t1">
    <property type="protein sequence ID" value="ACRNAN_scaffold1331.g9620.t1"/>
    <property type="gene ID" value="ACRNAN_scaffold1331.g9620"/>
</dbReference>
<feature type="region of interest" description="Disordered" evidence="1">
    <location>
        <begin position="130"/>
        <end position="192"/>
    </location>
</feature>
<dbReference type="GO" id="GO:0097542">
    <property type="term" value="C:ciliary tip"/>
    <property type="evidence" value="ECO:0007669"/>
    <property type="project" value="TreeGrafter"/>
</dbReference>
<feature type="compositionally biased region" description="Basic residues" evidence="1">
    <location>
        <begin position="547"/>
        <end position="558"/>
    </location>
</feature>
<proteinExistence type="predicted"/>
<dbReference type="GO" id="GO:0060271">
    <property type="term" value="P:cilium assembly"/>
    <property type="evidence" value="ECO:0007669"/>
    <property type="project" value="InterPro"/>
</dbReference>
<keyword evidence="3" id="KW-1185">Reference proteome</keyword>
<feature type="region of interest" description="Disordered" evidence="1">
    <location>
        <begin position="514"/>
        <end position="589"/>
    </location>
</feature>
<sequence length="770" mass="86117">KNWVRTLQDQIVEEVTKSFHQQSDSESDEELKLITWRKAYENQKSDQESSTSEREALRDYRDLQEDYYKIIDIASELIDCLEQAYRGKSVSPDFFIDISTRLSESNMEAERRMQKSALAATRRNHTVHFSTNRRNRSLNARHDNHRRRAVDHAALKKSESSGNLIPADPKARPTPAQSQSPTKIPNSTNSSPLIKTSISGLNFTKISNQIIKNPTSRNTALLLQALRHQITKAPSLLIADATVQMFAAKDFLSLRNRKNSAVVTVITQADQNADTREELSRLLNALASFKNGRNYLLTFGQGKELLYQMALAIRTKRLVGHAADHSLAALQKMSVRNFVQKELILSGMLEWSLQFLESKPKNFSLEYGSALLMNLCLNTVAQSTILRYKDQLLTLLMNMLGHGNVTIVSHFLGTLYAIFGLAKIRSTAKEMNFEQIFQEKIEKSINPEMEAQYGVLLKVLKGELEVDKKRVPVEEEDQEDDYVEAEIDSTDTLVPNMTELFGETLLQKKFTAHPLPTNIDDEEPAAPPGTVPRRPPALSTSTIASHRGARHGITRRRGIGPATSRGRRTGPGGHYKDGAPPSPPHMGERISSVASHATFIAENDKRKPLLAQNGLKAATASYKPNPAPTSPKKTKIIKEKEKESLSLAEESPPPPPPPMHRPPKPRIEKEPVNVVIQEPRKTRHHVRRKSESSVDESKLEPTPNSPIKATSTSLLNEIIPVDSAPVTGGLKTRIPDDANTHEYIAAFGARPKVVRTPDQNDKKKPTVFIY</sequence>
<dbReference type="PANTHER" id="PTHR14881:SF4">
    <property type="entry name" value="LISH DOMAIN-CONTAINING PROTEIN ARMC9"/>
    <property type="match status" value="1"/>
</dbReference>
<dbReference type="SUPFAM" id="SSF48371">
    <property type="entry name" value="ARM repeat"/>
    <property type="match status" value="1"/>
</dbReference>
<dbReference type="AlphaFoldDB" id="A0A914CQB4"/>
<dbReference type="GO" id="GO:0036064">
    <property type="term" value="C:ciliary basal body"/>
    <property type="evidence" value="ECO:0007669"/>
    <property type="project" value="InterPro"/>
</dbReference>
<feature type="compositionally biased region" description="Polar residues" evidence="1">
    <location>
        <begin position="175"/>
        <end position="192"/>
    </location>
</feature>
<feature type="compositionally biased region" description="Basic and acidic residues" evidence="1">
    <location>
        <begin position="150"/>
        <end position="159"/>
    </location>
</feature>
<evidence type="ECO:0000313" key="3">
    <source>
        <dbReference type="Proteomes" id="UP000887540"/>
    </source>
</evidence>
<reference evidence="4" key="1">
    <citation type="submission" date="2022-11" db="UniProtKB">
        <authorList>
            <consortium name="WormBaseParasite"/>
        </authorList>
    </citation>
    <scope>IDENTIFICATION</scope>
</reference>
<accession>A0A914CQB4</accession>
<dbReference type="InterPro" id="IPR016024">
    <property type="entry name" value="ARM-type_fold"/>
</dbReference>
<dbReference type="InterPro" id="IPR040369">
    <property type="entry name" value="ARMC9"/>
</dbReference>
<organism evidence="3 4">
    <name type="scientific">Acrobeloides nanus</name>
    <dbReference type="NCBI Taxonomy" id="290746"/>
    <lineage>
        <taxon>Eukaryota</taxon>
        <taxon>Metazoa</taxon>
        <taxon>Ecdysozoa</taxon>
        <taxon>Nematoda</taxon>
        <taxon>Chromadorea</taxon>
        <taxon>Rhabditida</taxon>
        <taxon>Tylenchina</taxon>
        <taxon>Cephalobomorpha</taxon>
        <taxon>Cephaloboidea</taxon>
        <taxon>Cephalobidae</taxon>
        <taxon>Acrobeloides</taxon>
    </lineage>
</organism>
<dbReference type="InterPro" id="IPR048959">
    <property type="entry name" value="ARMC9_ARM_dom"/>
</dbReference>
<dbReference type="Pfam" id="PF21050">
    <property type="entry name" value="ARMC9_ARM"/>
    <property type="match status" value="1"/>
</dbReference>
<feature type="compositionally biased region" description="Pro residues" evidence="1">
    <location>
        <begin position="525"/>
        <end position="535"/>
    </location>
</feature>
<protein>
    <recommendedName>
        <fullName evidence="2">LisH domain-containing protein</fullName>
    </recommendedName>
</protein>
<dbReference type="Proteomes" id="UP000887540">
    <property type="component" value="Unplaced"/>
</dbReference>
<dbReference type="PANTHER" id="PTHR14881">
    <property type="entry name" value="LISH DOMAIN-CONTAINING PROTEIN ARMC9"/>
    <property type="match status" value="1"/>
</dbReference>
<feature type="compositionally biased region" description="Basic and acidic residues" evidence="1">
    <location>
        <begin position="689"/>
        <end position="699"/>
    </location>
</feature>
<evidence type="ECO:0000313" key="4">
    <source>
        <dbReference type="WBParaSite" id="ACRNAN_scaffold1331.g9620.t1"/>
    </source>
</evidence>
<evidence type="ECO:0000256" key="1">
    <source>
        <dbReference type="SAM" id="MobiDB-lite"/>
    </source>
</evidence>
<dbReference type="GO" id="GO:0005814">
    <property type="term" value="C:centriole"/>
    <property type="evidence" value="ECO:0007669"/>
    <property type="project" value="TreeGrafter"/>
</dbReference>
<name>A0A914CQB4_9BILA</name>